<feature type="compositionally biased region" description="Low complexity" evidence="1">
    <location>
        <begin position="188"/>
        <end position="197"/>
    </location>
</feature>
<feature type="compositionally biased region" description="Polar residues" evidence="1">
    <location>
        <begin position="294"/>
        <end position="308"/>
    </location>
</feature>
<accession>A0A8J1Y0B7</accession>
<feature type="compositionally biased region" description="Basic and acidic residues" evidence="1">
    <location>
        <begin position="200"/>
        <end position="219"/>
    </location>
</feature>
<feature type="compositionally biased region" description="Basic and acidic residues" evidence="1">
    <location>
        <begin position="604"/>
        <end position="631"/>
    </location>
</feature>
<feature type="compositionally biased region" description="Basic and acidic residues" evidence="1">
    <location>
        <begin position="90"/>
        <end position="100"/>
    </location>
</feature>
<feature type="compositionally biased region" description="Basic residues" evidence="1">
    <location>
        <begin position="114"/>
        <end position="130"/>
    </location>
</feature>
<feature type="compositionally biased region" description="Basic residues" evidence="1">
    <location>
        <begin position="173"/>
        <end position="182"/>
    </location>
</feature>
<feature type="compositionally biased region" description="Polar residues" evidence="1">
    <location>
        <begin position="132"/>
        <end position="150"/>
    </location>
</feature>
<proteinExistence type="predicted"/>
<feature type="compositionally biased region" description="Basic and acidic residues" evidence="1">
    <location>
        <begin position="151"/>
        <end position="172"/>
    </location>
</feature>
<evidence type="ECO:0000313" key="2">
    <source>
        <dbReference type="EMBL" id="CAH1773369.1"/>
    </source>
</evidence>
<keyword evidence="3" id="KW-1185">Reference proteome</keyword>
<protein>
    <submittedName>
        <fullName evidence="2">Uncharacterized protein</fullName>
    </submittedName>
</protein>
<dbReference type="EMBL" id="CAIIXF020000001">
    <property type="protein sequence ID" value="CAH1773369.1"/>
    <property type="molecule type" value="Genomic_DNA"/>
</dbReference>
<feature type="compositionally biased region" description="Polar residues" evidence="1">
    <location>
        <begin position="525"/>
        <end position="537"/>
    </location>
</feature>
<gene>
    <name evidence="2" type="ORF">OFUS_LOCUS976</name>
</gene>
<dbReference type="AlphaFoldDB" id="A0A8J1Y0B7"/>
<feature type="compositionally biased region" description="Basic and acidic residues" evidence="1">
    <location>
        <begin position="490"/>
        <end position="503"/>
    </location>
</feature>
<evidence type="ECO:0000256" key="1">
    <source>
        <dbReference type="SAM" id="MobiDB-lite"/>
    </source>
</evidence>
<feature type="compositionally biased region" description="Polar residues" evidence="1">
    <location>
        <begin position="333"/>
        <end position="344"/>
    </location>
</feature>
<feature type="compositionally biased region" description="Basic and acidic residues" evidence="1">
    <location>
        <begin position="274"/>
        <end position="293"/>
    </location>
</feature>
<evidence type="ECO:0000313" key="3">
    <source>
        <dbReference type="Proteomes" id="UP000749559"/>
    </source>
</evidence>
<comment type="caution">
    <text evidence="2">The sequence shown here is derived from an EMBL/GenBank/DDBJ whole genome shotgun (WGS) entry which is preliminary data.</text>
</comment>
<feature type="region of interest" description="Disordered" evidence="1">
    <location>
        <begin position="76"/>
        <end position="632"/>
    </location>
</feature>
<feature type="compositionally biased region" description="Basic residues" evidence="1">
    <location>
        <begin position="504"/>
        <end position="519"/>
    </location>
</feature>
<reference evidence="2" key="1">
    <citation type="submission" date="2022-03" db="EMBL/GenBank/DDBJ databases">
        <authorList>
            <person name="Martin C."/>
        </authorList>
    </citation>
    <scope>NUCLEOTIDE SEQUENCE</scope>
</reference>
<dbReference type="Proteomes" id="UP000749559">
    <property type="component" value="Unassembled WGS sequence"/>
</dbReference>
<feature type="compositionally biased region" description="Basic and acidic residues" evidence="1">
    <location>
        <begin position="396"/>
        <end position="419"/>
    </location>
</feature>
<organism evidence="2 3">
    <name type="scientific">Owenia fusiformis</name>
    <name type="common">Polychaete worm</name>
    <dbReference type="NCBI Taxonomy" id="6347"/>
    <lineage>
        <taxon>Eukaryota</taxon>
        <taxon>Metazoa</taxon>
        <taxon>Spiralia</taxon>
        <taxon>Lophotrochozoa</taxon>
        <taxon>Annelida</taxon>
        <taxon>Polychaeta</taxon>
        <taxon>Sedentaria</taxon>
        <taxon>Canalipalpata</taxon>
        <taxon>Sabellida</taxon>
        <taxon>Oweniida</taxon>
        <taxon>Oweniidae</taxon>
        <taxon>Owenia</taxon>
    </lineage>
</organism>
<feature type="compositionally biased region" description="Polar residues" evidence="1">
    <location>
        <begin position="76"/>
        <end position="89"/>
    </location>
</feature>
<feature type="compositionally biased region" description="Polar residues" evidence="1">
    <location>
        <begin position="551"/>
        <end position="565"/>
    </location>
</feature>
<sequence length="702" mass="79749">MPPTKRKSNVAMENTSKRLRSLRDTLNTDDNGSPLTPKIGLSLLQRMANKMNNTTLTTSHNITDISQLVPTGESTRLSFAQGPASQSQHSQDHTKHKDLENQETGEESFSKPGPKSKTRRKPKQSHRVLRVRNSSLNYQENQAIDMSPNDQNDKTEREPAWKEVSKTFEEQRKRRLSSKSRKSTIIQSVIEEVSAEAIEVDPHDRHTEKNHSKSDRSNNEDDALQQNVDDNEQDKLNEEEAVPSVNNEKTIESDAAEMGSTGGDISGEVSNDNQETKKGNGSDENERSEDASQKDNMLSLDTSRQVQHNTNNYGNDGNDDSDNNDEQDDIIQRGQQRSTNNQTKTSKRMDYYKSMISQLSSPKVQKGPTQGGVGKRTDSEGPESQDIEAPQTYDTPENKHTDEEMNNKGDEAEMNHEVDNNEMNDINDEVNNDEISDSEHSDVEQKENEKDEHENDDDVQMLNKQNENDDDMNKDDVDQIPTVKASKIANQRDVESHNEESVNHVKKQRKTKSRQKSGKSKSNTKDVNLSSNNQTPAKNAIDEVLTEESKTQNMDEQQFQMSNKDFTSHTKGQKAQAKKKAKHSRREDINDVEDVIESSNMVPRTEDVLQKGKRGDKDAGRMKSKDERKNQLENLTKIDSSMVYKKLKREVVKGLAEWHPDVVAKELARSKALLKMVKKLVRSNMSNEYKDSNRLFQLLKLR</sequence>
<feature type="compositionally biased region" description="Basic and acidic residues" evidence="1">
    <location>
        <begin position="437"/>
        <end position="453"/>
    </location>
</feature>
<name>A0A8J1Y0B7_OWEFU</name>
<feature type="compositionally biased region" description="Acidic residues" evidence="1">
    <location>
        <begin position="317"/>
        <end position="329"/>
    </location>
</feature>
<feature type="compositionally biased region" description="Acidic residues" evidence="1">
    <location>
        <begin position="420"/>
        <end position="436"/>
    </location>
</feature>